<evidence type="ECO:0000256" key="1">
    <source>
        <dbReference type="SAM" id="MobiDB-lite"/>
    </source>
</evidence>
<feature type="transmembrane region" description="Helical" evidence="2">
    <location>
        <begin position="56"/>
        <end position="75"/>
    </location>
</feature>
<accession>A0A975CFF8</accession>
<organism evidence="3 4">
    <name type="scientific">Ottowia testudinis</name>
    <dbReference type="NCBI Taxonomy" id="2816950"/>
    <lineage>
        <taxon>Bacteria</taxon>
        <taxon>Pseudomonadati</taxon>
        <taxon>Pseudomonadota</taxon>
        <taxon>Betaproteobacteria</taxon>
        <taxon>Burkholderiales</taxon>
        <taxon>Comamonadaceae</taxon>
        <taxon>Ottowia</taxon>
    </lineage>
</organism>
<reference evidence="3" key="1">
    <citation type="submission" date="2021-03" db="EMBL/GenBank/DDBJ databases">
        <title>Ottowia sp. 27C isolated from the cloaca of a Giant Asian pond turtle (Heosemys grandis).</title>
        <authorList>
            <person name="Spergser J."/>
            <person name="Busse H.-J."/>
        </authorList>
    </citation>
    <scope>NUCLEOTIDE SEQUENCE</scope>
    <source>
        <strain evidence="3">27C</strain>
    </source>
</reference>
<feature type="transmembrane region" description="Helical" evidence="2">
    <location>
        <begin position="30"/>
        <end position="50"/>
    </location>
</feature>
<feature type="transmembrane region" description="Helical" evidence="2">
    <location>
        <begin position="95"/>
        <end position="113"/>
    </location>
</feature>
<protein>
    <submittedName>
        <fullName evidence="3">Uncharacterized protein</fullName>
    </submittedName>
</protein>
<dbReference type="KEGG" id="otd:J1M35_00385"/>
<evidence type="ECO:0000313" key="4">
    <source>
        <dbReference type="Proteomes" id="UP000663903"/>
    </source>
</evidence>
<keyword evidence="2" id="KW-0812">Transmembrane</keyword>
<dbReference type="RefSeq" id="WP_208009173.1">
    <property type="nucleotide sequence ID" value="NZ_CP071796.1"/>
</dbReference>
<name>A0A975CFF8_9BURK</name>
<dbReference type="AlphaFoldDB" id="A0A975CFF8"/>
<sequence length="169" mass="17569">MPMRRWLRKPGTANAPAAPKPSSIQRAKQGAAEVIGAAIEGLAGLGAMVGAPVAALLGKLFLAAILGAVALGVFLRFAGRQRKGEPAPVKIPTPAWVRALAGLASAIEVALLVEATKLPVRHDQPGFTQANWLLVLLAWGVACALQTSWLGAAVARRRRGKPATPTRLP</sequence>
<keyword evidence="4" id="KW-1185">Reference proteome</keyword>
<keyword evidence="2" id="KW-1133">Transmembrane helix</keyword>
<gene>
    <name evidence="3" type="ORF">J1M35_00385</name>
</gene>
<proteinExistence type="predicted"/>
<feature type="transmembrane region" description="Helical" evidence="2">
    <location>
        <begin position="133"/>
        <end position="155"/>
    </location>
</feature>
<feature type="region of interest" description="Disordered" evidence="1">
    <location>
        <begin position="1"/>
        <end position="23"/>
    </location>
</feature>
<evidence type="ECO:0000313" key="3">
    <source>
        <dbReference type="EMBL" id="QTD45425.1"/>
    </source>
</evidence>
<keyword evidence="2" id="KW-0472">Membrane</keyword>
<dbReference type="EMBL" id="CP071796">
    <property type="protein sequence ID" value="QTD45425.1"/>
    <property type="molecule type" value="Genomic_DNA"/>
</dbReference>
<dbReference type="Proteomes" id="UP000663903">
    <property type="component" value="Chromosome"/>
</dbReference>
<evidence type="ECO:0000256" key="2">
    <source>
        <dbReference type="SAM" id="Phobius"/>
    </source>
</evidence>